<dbReference type="NCBIfam" id="TIGR02349">
    <property type="entry name" value="DnaJ_bact"/>
    <property type="match status" value="1"/>
</dbReference>
<comment type="caution">
    <text evidence="19">The sequence shown here is derived from an EMBL/GenBank/DDBJ whole genome shotgun (WGS) entry which is preliminary data.</text>
</comment>
<evidence type="ECO:0000256" key="3">
    <source>
        <dbReference type="ARBA" id="ARBA00022490"/>
    </source>
</evidence>
<reference evidence="19 20" key="1">
    <citation type="submission" date="2018-06" db="EMBL/GenBank/DDBJ databases">
        <title>Genomic Encyclopedia of Archaeal and Bacterial Type Strains, Phase II (KMG-II): from individual species to whole genera.</title>
        <authorList>
            <person name="Goeker M."/>
        </authorList>
    </citation>
    <scope>NUCLEOTIDE SEQUENCE [LARGE SCALE GENOMIC DNA]</scope>
    <source>
        <strain evidence="19 20">DSM 22011</strain>
    </source>
</reference>
<keyword evidence="9 14" id="KW-0346">Stress response</keyword>
<dbReference type="GO" id="GO:0051082">
    <property type="term" value="F:unfolded protein binding"/>
    <property type="evidence" value="ECO:0007669"/>
    <property type="project" value="UniProtKB-UniRule"/>
</dbReference>
<keyword evidence="4 14" id="KW-0235">DNA replication</keyword>
<feature type="region of interest" description="Disordered" evidence="16">
    <location>
        <begin position="303"/>
        <end position="324"/>
    </location>
</feature>
<comment type="cofactor">
    <cofactor evidence="14">
        <name>Zn(2+)</name>
        <dbReference type="ChEBI" id="CHEBI:29105"/>
    </cofactor>
    <text evidence="14">Binds 2 Zn(2+) ions per monomer.</text>
</comment>
<feature type="binding site" evidence="14">
    <location>
        <position position="178"/>
    </location>
    <ligand>
        <name>Zn(2+)</name>
        <dbReference type="ChEBI" id="CHEBI:29105"/>
        <label>2</label>
    </ligand>
</feature>
<keyword evidence="3 14" id="KW-0963">Cytoplasm</keyword>
<feature type="repeat" description="CXXCXGXG motif" evidence="14">
    <location>
        <begin position="214"/>
        <end position="221"/>
    </location>
</feature>
<feature type="repeat" description="CXXCXGXG motif" evidence="14">
    <location>
        <begin position="178"/>
        <end position="185"/>
    </location>
</feature>
<dbReference type="InterPro" id="IPR012724">
    <property type="entry name" value="DnaJ"/>
</dbReference>
<evidence type="ECO:0000256" key="15">
    <source>
        <dbReference type="PROSITE-ProRule" id="PRU00546"/>
    </source>
</evidence>
<feature type="binding site" evidence="14">
    <location>
        <position position="214"/>
    </location>
    <ligand>
        <name>Zn(2+)</name>
        <dbReference type="ChEBI" id="CHEBI:29105"/>
        <label>1</label>
    </ligand>
</feature>
<dbReference type="SUPFAM" id="SSF49493">
    <property type="entry name" value="HSP40/DnaJ peptide-binding domain"/>
    <property type="match status" value="2"/>
</dbReference>
<dbReference type="CDD" id="cd10719">
    <property type="entry name" value="DnaJ_zf"/>
    <property type="match status" value="1"/>
</dbReference>
<protein>
    <recommendedName>
        <fullName evidence="13 14">Chaperone protein DnaJ</fullName>
    </recommendedName>
</protein>
<dbReference type="PROSITE" id="PS50076">
    <property type="entry name" value="DNAJ_2"/>
    <property type="match status" value="1"/>
</dbReference>
<dbReference type="InterPro" id="IPR002939">
    <property type="entry name" value="DnaJ_C"/>
</dbReference>
<proteinExistence type="inferred from homology"/>
<keyword evidence="20" id="KW-1185">Reference proteome</keyword>
<feature type="binding site" evidence="14">
    <location>
        <position position="181"/>
    </location>
    <ligand>
        <name>Zn(2+)</name>
        <dbReference type="ChEBI" id="CHEBI:29105"/>
        <label>2</label>
    </ligand>
</feature>
<keyword evidence="6 14" id="KW-0677">Repeat</keyword>
<feature type="binding site" evidence="14">
    <location>
        <position position="217"/>
    </location>
    <ligand>
        <name>Zn(2+)</name>
        <dbReference type="ChEBI" id="CHEBI:29105"/>
        <label>1</label>
    </ligand>
</feature>
<evidence type="ECO:0000256" key="13">
    <source>
        <dbReference type="ARBA" id="ARBA00067609"/>
    </source>
</evidence>
<evidence type="ECO:0000256" key="9">
    <source>
        <dbReference type="ARBA" id="ARBA00023016"/>
    </source>
</evidence>
<dbReference type="GO" id="GO:0008270">
    <property type="term" value="F:zinc ion binding"/>
    <property type="evidence" value="ECO:0007669"/>
    <property type="project" value="UniProtKB-UniRule"/>
</dbReference>
<dbReference type="Gene3D" id="2.10.230.10">
    <property type="entry name" value="Heat shock protein DnaJ, cysteine-rich domain"/>
    <property type="match status" value="1"/>
</dbReference>
<evidence type="ECO:0000256" key="2">
    <source>
        <dbReference type="ARBA" id="ARBA00011738"/>
    </source>
</evidence>
<dbReference type="SUPFAM" id="SSF46565">
    <property type="entry name" value="Chaperone J-domain"/>
    <property type="match status" value="1"/>
</dbReference>
<organism evidence="19 20">
    <name type="scientific">Salipiger aestuarii</name>
    <dbReference type="NCBI Taxonomy" id="568098"/>
    <lineage>
        <taxon>Bacteria</taxon>
        <taxon>Pseudomonadati</taxon>
        <taxon>Pseudomonadota</taxon>
        <taxon>Alphaproteobacteria</taxon>
        <taxon>Rhodobacterales</taxon>
        <taxon>Roseobacteraceae</taxon>
        <taxon>Salipiger</taxon>
    </lineage>
</organism>
<dbReference type="RefSeq" id="WP_009504242.1">
    <property type="nucleotide sequence ID" value="NZ_LIGK01000010.1"/>
</dbReference>
<dbReference type="Pfam" id="PF01556">
    <property type="entry name" value="DnaJ_C"/>
    <property type="match status" value="1"/>
</dbReference>
<dbReference type="PRINTS" id="PR00625">
    <property type="entry name" value="JDOMAIN"/>
</dbReference>
<dbReference type="SMART" id="SM00271">
    <property type="entry name" value="DnaJ"/>
    <property type="match status" value="1"/>
</dbReference>
<feature type="domain" description="CR-type" evidence="18">
    <location>
        <begin position="148"/>
        <end position="226"/>
    </location>
</feature>
<dbReference type="NCBIfam" id="NF008035">
    <property type="entry name" value="PRK10767.1"/>
    <property type="match status" value="1"/>
</dbReference>
<dbReference type="HAMAP" id="MF_01152">
    <property type="entry name" value="DnaJ"/>
    <property type="match status" value="1"/>
</dbReference>
<sequence>MSKRDYYDLLGVAKGASADEIKKGYRKKAKELHPDRNTDDPNAEAQFKEVNEAYDVLKDADKKAAYDRYGHAAFEGGMGAGAGGGGRPGAGGFHGQGDFASAFSDVFDDLFGDMMGGRQGGGGGRQRAARGADLRYNLRVSLEDAYSGLQKTINVPTSVQCSECHGSGAEGGAEPVTCPTCSGMGKVRATQGFFTVERTCPTCSGLGQIVKNPCVKCGGTGTTRKERALSVNIPAGVETGTRIRLAGEGEAGLRGGPPGDLYIFIEVKAHDIFERDGLELHCRVPVSMATASLGGDIEVPTIDGGRSRVKIPPGSQSGRQMRLRGKGMPALRGGGAGDMFIELAVETPVNLTSRQKELLREFENLSEDNNPESHSFFSSVKSFWDSMKG</sequence>
<evidence type="ECO:0000256" key="7">
    <source>
        <dbReference type="ARBA" id="ARBA00022771"/>
    </source>
</evidence>
<dbReference type="PROSITE" id="PS51188">
    <property type="entry name" value="ZF_CR"/>
    <property type="match status" value="1"/>
</dbReference>
<dbReference type="InterPro" id="IPR018253">
    <property type="entry name" value="DnaJ_domain_CS"/>
</dbReference>
<gene>
    <name evidence="14" type="primary">dnaJ</name>
    <name evidence="19" type="ORF">ATI53_101376</name>
</gene>
<evidence type="ECO:0000256" key="1">
    <source>
        <dbReference type="ARBA" id="ARBA00004496"/>
    </source>
</evidence>
<feature type="repeat" description="CXXCXGXG motif" evidence="14">
    <location>
        <begin position="200"/>
        <end position="207"/>
    </location>
</feature>
<dbReference type="OrthoDB" id="9779889at2"/>
<evidence type="ECO:0000256" key="14">
    <source>
        <dbReference type="HAMAP-Rule" id="MF_01152"/>
    </source>
</evidence>
<dbReference type="FunFam" id="2.60.260.20:FF:000004">
    <property type="entry name" value="Molecular chaperone DnaJ"/>
    <property type="match status" value="1"/>
</dbReference>
<evidence type="ECO:0000256" key="8">
    <source>
        <dbReference type="ARBA" id="ARBA00022833"/>
    </source>
</evidence>
<feature type="binding site" evidence="14">
    <location>
        <position position="200"/>
    </location>
    <ligand>
        <name>Zn(2+)</name>
        <dbReference type="ChEBI" id="CHEBI:29105"/>
        <label>2</label>
    </ligand>
</feature>
<dbReference type="SUPFAM" id="SSF57938">
    <property type="entry name" value="DnaJ/Hsp40 cysteine-rich domain"/>
    <property type="match status" value="1"/>
</dbReference>
<evidence type="ECO:0000256" key="12">
    <source>
        <dbReference type="ARBA" id="ARBA00061004"/>
    </source>
</evidence>
<dbReference type="GO" id="GO:0005524">
    <property type="term" value="F:ATP binding"/>
    <property type="evidence" value="ECO:0007669"/>
    <property type="project" value="InterPro"/>
</dbReference>
<name>A0A327YEW8_9RHOB</name>
<keyword evidence="8 14" id="KW-0862">Zinc</keyword>
<evidence type="ECO:0000256" key="6">
    <source>
        <dbReference type="ARBA" id="ARBA00022737"/>
    </source>
</evidence>
<comment type="subunit">
    <text evidence="2 14">Homodimer.</text>
</comment>
<dbReference type="InterPro" id="IPR001305">
    <property type="entry name" value="HSP_DnaJ_Cys-rich_dom"/>
</dbReference>
<comment type="subcellular location">
    <subcellularLocation>
        <location evidence="1 14">Cytoplasm</location>
    </subcellularLocation>
</comment>
<evidence type="ECO:0000259" key="17">
    <source>
        <dbReference type="PROSITE" id="PS50076"/>
    </source>
</evidence>
<dbReference type="PANTHER" id="PTHR43096">
    <property type="entry name" value="DNAJ HOMOLOG 1, MITOCHONDRIAL-RELATED"/>
    <property type="match status" value="1"/>
</dbReference>
<dbReference type="FunFam" id="2.10.230.10:FF:000002">
    <property type="entry name" value="Molecular chaperone DnaJ"/>
    <property type="match status" value="1"/>
</dbReference>
<dbReference type="Gene3D" id="1.10.287.110">
    <property type="entry name" value="DnaJ domain"/>
    <property type="match status" value="1"/>
</dbReference>
<dbReference type="EMBL" id="QLMG01000013">
    <property type="protein sequence ID" value="RAK18355.1"/>
    <property type="molecule type" value="Genomic_DNA"/>
</dbReference>
<feature type="zinc finger region" description="CR-type" evidence="15">
    <location>
        <begin position="148"/>
        <end position="226"/>
    </location>
</feature>
<dbReference type="Pfam" id="PF00226">
    <property type="entry name" value="DnaJ"/>
    <property type="match status" value="1"/>
</dbReference>
<dbReference type="PROSITE" id="PS00636">
    <property type="entry name" value="DNAJ_1"/>
    <property type="match status" value="1"/>
</dbReference>
<dbReference type="FunFam" id="1.10.287.110:FF:000034">
    <property type="entry name" value="Chaperone protein DnaJ"/>
    <property type="match status" value="1"/>
</dbReference>
<dbReference type="AlphaFoldDB" id="A0A327YEW8"/>
<feature type="repeat" description="CXXCXGXG motif" evidence="14">
    <location>
        <begin position="161"/>
        <end position="168"/>
    </location>
</feature>
<evidence type="ECO:0000313" key="20">
    <source>
        <dbReference type="Proteomes" id="UP000249165"/>
    </source>
</evidence>
<dbReference type="Proteomes" id="UP000249165">
    <property type="component" value="Unassembled WGS sequence"/>
</dbReference>
<keyword evidence="5 14" id="KW-0479">Metal-binding</keyword>
<dbReference type="Gene3D" id="2.60.260.20">
    <property type="entry name" value="Urease metallochaperone UreE, N-terminal domain"/>
    <property type="match status" value="2"/>
</dbReference>
<comment type="domain">
    <text evidence="14">The J domain is necessary and sufficient to stimulate DnaK ATPase activity. Zinc center 1 plays an important role in the autonomous, DnaK-independent chaperone activity of DnaJ. Zinc center 2 is essential for interaction with DnaK and for DnaJ activity.</text>
</comment>
<dbReference type="Pfam" id="PF00684">
    <property type="entry name" value="DnaJ_CXXCXGXG"/>
    <property type="match status" value="1"/>
</dbReference>
<evidence type="ECO:0000256" key="10">
    <source>
        <dbReference type="ARBA" id="ARBA00023186"/>
    </source>
</evidence>
<accession>A0A327YEW8</accession>
<evidence type="ECO:0000313" key="19">
    <source>
        <dbReference type="EMBL" id="RAK18355.1"/>
    </source>
</evidence>
<dbReference type="GO" id="GO:0006260">
    <property type="term" value="P:DNA replication"/>
    <property type="evidence" value="ECO:0007669"/>
    <property type="project" value="UniProtKB-KW"/>
</dbReference>
<comment type="function">
    <text evidence="11 14">Participates actively in the response to hyperosmotic and heat shock by preventing the aggregation of stress-denatured proteins and by disaggregating proteins, also in an autonomous, DnaK-independent fashion. Unfolded proteins bind initially to DnaJ; upon interaction with the DnaJ-bound protein, DnaK hydrolyzes its bound ATP, resulting in the formation of a stable complex. GrpE releases ADP from DnaK; ATP binding to DnaK triggers the release of the substrate protein, thus completing the reaction cycle. Several rounds of ATP-dependent interactions between DnaJ, DnaK and GrpE are required for fully efficient folding. Also involved, together with DnaK and GrpE, in the DNA replication of plasmids through activation of initiation proteins.</text>
</comment>
<dbReference type="InterPro" id="IPR036869">
    <property type="entry name" value="J_dom_sf"/>
</dbReference>
<feature type="binding site" evidence="14">
    <location>
        <position position="161"/>
    </location>
    <ligand>
        <name>Zn(2+)</name>
        <dbReference type="ChEBI" id="CHEBI:29105"/>
        <label>1</label>
    </ligand>
</feature>
<evidence type="ECO:0000256" key="16">
    <source>
        <dbReference type="SAM" id="MobiDB-lite"/>
    </source>
</evidence>
<feature type="binding site" evidence="14">
    <location>
        <position position="164"/>
    </location>
    <ligand>
        <name>Zn(2+)</name>
        <dbReference type="ChEBI" id="CHEBI:29105"/>
        <label>1</label>
    </ligand>
</feature>
<keyword evidence="10 14" id="KW-0143">Chaperone</keyword>
<comment type="similarity">
    <text evidence="12 14">Belongs to the DnaJ family.</text>
</comment>
<dbReference type="GO" id="GO:0009408">
    <property type="term" value="P:response to heat"/>
    <property type="evidence" value="ECO:0007669"/>
    <property type="project" value="InterPro"/>
</dbReference>
<dbReference type="GO" id="GO:0031072">
    <property type="term" value="F:heat shock protein binding"/>
    <property type="evidence" value="ECO:0007669"/>
    <property type="project" value="InterPro"/>
</dbReference>
<dbReference type="PANTHER" id="PTHR43096:SF48">
    <property type="entry name" value="CHAPERONE PROTEIN DNAJ"/>
    <property type="match status" value="1"/>
</dbReference>
<evidence type="ECO:0000256" key="5">
    <source>
        <dbReference type="ARBA" id="ARBA00022723"/>
    </source>
</evidence>
<keyword evidence="7 14" id="KW-0863">Zinc-finger</keyword>
<dbReference type="InterPro" id="IPR001623">
    <property type="entry name" value="DnaJ_domain"/>
</dbReference>
<feature type="binding site" evidence="14">
    <location>
        <position position="203"/>
    </location>
    <ligand>
        <name>Zn(2+)</name>
        <dbReference type="ChEBI" id="CHEBI:29105"/>
        <label>2</label>
    </ligand>
</feature>
<evidence type="ECO:0000256" key="4">
    <source>
        <dbReference type="ARBA" id="ARBA00022705"/>
    </source>
</evidence>
<feature type="domain" description="J" evidence="17">
    <location>
        <begin position="5"/>
        <end position="70"/>
    </location>
</feature>
<dbReference type="CDD" id="cd10747">
    <property type="entry name" value="DnaJ_C"/>
    <property type="match status" value="1"/>
</dbReference>
<dbReference type="InterPro" id="IPR008971">
    <property type="entry name" value="HSP40/DnaJ_pept-bd"/>
</dbReference>
<dbReference type="GO" id="GO:0042026">
    <property type="term" value="P:protein refolding"/>
    <property type="evidence" value="ECO:0007669"/>
    <property type="project" value="TreeGrafter"/>
</dbReference>
<dbReference type="InterPro" id="IPR036410">
    <property type="entry name" value="HSP_DnaJ_Cys-rich_dom_sf"/>
</dbReference>
<evidence type="ECO:0000256" key="11">
    <source>
        <dbReference type="ARBA" id="ARBA00053423"/>
    </source>
</evidence>
<evidence type="ECO:0000259" key="18">
    <source>
        <dbReference type="PROSITE" id="PS51188"/>
    </source>
</evidence>
<dbReference type="CDD" id="cd06257">
    <property type="entry name" value="DnaJ"/>
    <property type="match status" value="1"/>
</dbReference>
<dbReference type="GO" id="GO:0005737">
    <property type="term" value="C:cytoplasm"/>
    <property type="evidence" value="ECO:0007669"/>
    <property type="project" value="UniProtKB-SubCell"/>
</dbReference>